<sequence length="196" mass="22314">MSPHIRQCILEMSSLYNLPASSIKRRLLRVFDEDTQHPTPPYRCPTTSQVDNAVNYNRRKERMFTDPLLNIGVFAQHNPDKIFHYSPPNYATNPPTEFATGIKHVYGTQCALLYGGRNGVGYDTTWANMNENRAPTTIMITIDHYGRMVPCFAYLSANITAPTQVDFISKAKGLVEQMVQDLLDGKLTNRFFCLFN</sequence>
<accession>A0AAD7NZ57</accession>
<name>A0AAD7NZ57_9AGAR</name>
<organism evidence="1 2">
    <name type="scientific">Mycena metata</name>
    <dbReference type="NCBI Taxonomy" id="1033252"/>
    <lineage>
        <taxon>Eukaryota</taxon>
        <taxon>Fungi</taxon>
        <taxon>Dikarya</taxon>
        <taxon>Basidiomycota</taxon>
        <taxon>Agaricomycotina</taxon>
        <taxon>Agaricomycetes</taxon>
        <taxon>Agaricomycetidae</taxon>
        <taxon>Agaricales</taxon>
        <taxon>Marasmiineae</taxon>
        <taxon>Mycenaceae</taxon>
        <taxon>Mycena</taxon>
    </lineage>
</organism>
<dbReference type="Proteomes" id="UP001215598">
    <property type="component" value="Unassembled WGS sequence"/>
</dbReference>
<reference evidence="1" key="1">
    <citation type="submission" date="2023-03" db="EMBL/GenBank/DDBJ databases">
        <title>Massive genome expansion in bonnet fungi (Mycena s.s.) driven by repeated elements and novel gene families across ecological guilds.</title>
        <authorList>
            <consortium name="Lawrence Berkeley National Laboratory"/>
            <person name="Harder C.B."/>
            <person name="Miyauchi S."/>
            <person name="Viragh M."/>
            <person name="Kuo A."/>
            <person name="Thoen E."/>
            <person name="Andreopoulos B."/>
            <person name="Lu D."/>
            <person name="Skrede I."/>
            <person name="Drula E."/>
            <person name="Henrissat B."/>
            <person name="Morin E."/>
            <person name="Kohler A."/>
            <person name="Barry K."/>
            <person name="LaButti K."/>
            <person name="Morin E."/>
            <person name="Salamov A."/>
            <person name="Lipzen A."/>
            <person name="Mereny Z."/>
            <person name="Hegedus B."/>
            <person name="Baldrian P."/>
            <person name="Stursova M."/>
            <person name="Weitz H."/>
            <person name="Taylor A."/>
            <person name="Grigoriev I.V."/>
            <person name="Nagy L.G."/>
            <person name="Martin F."/>
            <person name="Kauserud H."/>
        </authorList>
    </citation>
    <scope>NUCLEOTIDE SEQUENCE</scope>
    <source>
        <strain evidence="1">CBHHK182m</strain>
    </source>
</reference>
<comment type="caution">
    <text evidence="1">The sequence shown here is derived from an EMBL/GenBank/DDBJ whole genome shotgun (WGS) entry which is preliminary data.</text>
</comment>
<protein>
    <submittedName>
        <fullName evidence="1">Uncharacterized protein</fullName>
    </submittedName>
</protein>
<gene>
    <name evidence="1" type="ORF">B0H16DRAFT_619059</name>
</gene>
<keyword evidence="2" id="KW-1185">Reference proteome</keyword>
<dbReference type="EMBL" id="JARKIB010000004">
    <property type="protein sequence ID" value="KAJ7781395.1"/>
    <property type="molecule type" value="Genomic_DNA"/>
</dbReference>
<dbReference type="AlphaFoldDB" id="A0AAD7NZ57"/>
<proteinExistence type="predicted"/>
<evidence type="ECO:0000313" key="2">
    <source>
        <dbReference type="Proteomes" id="UP001215598"/>
    </source>
</evidence>
<evidence type="ECO:0000313" key="1">
    <source>
        <dbReference type="EMBL" id="KAJ7781395.1"/>
    </source>
</evidence>